<reference evidence="4" key="1">
    <citation type="journal article" date="2019" name="Int. J. Syst. Evol. Microbiol.">
        <title>The Global Catalogue of Microorganisms (GCM) 10K type strain sequencing project: providing services to taxonomists for standard genome sequencing and annotation.</title>
        <authorList>
            <consortium name="The Broad Institute Genomics Platform"/>
            <consortium name="The Broad Institute Genome Sequencing Center for Infectious Disease"/>
            <person name="Wu L."/>
            <person name="Ma J."/>
        </authorList>
    </citation>
    <scope>NUCLEOTIDE SEQUENCE [LARGE SCALE GENOMIC DNA]</scope>
    <source>
        <strain evidence="4">JCM 16898</strain>
    </source>
</reference>
<organism evidence="3 4">
    <name type="scientific">Amycolatopsis ultiminotia</name>
    <dbReference type="NCBI Taxonomy" id="543629"/>
    <lineage>
        <taxon>Bacteria</taxon>
        <taxon>Bacillati</taxon>
        <taxon>Actinomycetota</taxon>
        <taxon>Actinomycetes</taxon>
        <taxon>Pseudonocardiales</taxon>
        <taxon>Pseudonocardiaceae</taxon>
        <taxon>Amycolatopsis</taxon>
    </lineage>
</organism>
<dbReference type="InterPro" id="IPR023346">
    <property type="entry name" value="Lysozyme-like_dom_sf"/>
</dbReference>
<evidence type="ECO:0000259" key="2">
    <source>
        <dbReference type="Pfam" id="PF18896"/>
    </source>
</evidence>
<evidence type="ECO:0000313" key="4">
    <source>
        <dbReference type="Proteomes" id="UP001500689"/>
    </source>
</evidence>
<dbReference type="Pfam" id="PF18896">
    <property type="entry name" value="SLT_3"/>
    <property type="match status" value="1"/>
</dbReference>
<protein>
    <recommendedName>
        <fullName evidence="2">Transglycosylase SLT domain-containing protein</fullName>
    </recommendedName>
</protein>
<gene>
    <name evidence="3" type="ORF">GCM10022222_15500</name>
</gene>
<keyword evidence="4" id="KW-1185">Reference proteome</keyword>
<dbReference type="EMBL" id="BAAAZN010000002">
    <property type="protein sequence ID" value="GAA3533027.1"/>
    <property type="molecule type" value="Genomic_DNA"/>
</dbReference>
<dbReference type="InterPro" id="IPR043992">
    <property type="entry name" value="SLT_3"/>
</dbReference>
<dbReference type="RefSeq" id="WP_344856767.1">
    <property type="nucleotide sequence ID" value="NZ_BAAAZN010000002.1"/>
</dbReference>
<comment type="caution">
    <text evidence="3">The sequence shown here is derived from an EMBL/GenBank/DDBJ whole genome shotgun (WGS) entry which is preliminary data.</text>
</comment>
<dbReference type="Proteomes" id="UP001500689">
    <property type="component" value="Unassembled WGS sequence"/>
</dbReference>
<feature type="region of interest" description="Disordered" evidence="1">
    <location>
        <begin position="128"/>
        <end position="160"/>
    </location>
</feature>
<dbReference type="SUPFAM" id="SSF53955">
    <property type="entry name" value="Lysozyme-like"/>
    <property type="match status" value="1"/>
</dbReference>
<dbReference type="Gene3D" id="1.10.530.10">
    <property type="match status" value="1"/>
</dbReference>
<name>A0ABP6VGA2_9PSEU</name>
<evidence type="ECO:0000256" key="1">
    <source>
        <dbReference type="SAM" id="MobiDB-lite"/>
    </source>
</evidence>
<proteinExistence type="predicted"/>
<feature type="domain" description="Transglycosylase SLT" evidence="2">
    <location>
        <begin position="10"/>
        <end position="102"/>
    </location>
</feature>
<accession>A0ABP6VGA2</accession>
<sequence length="267" mass="28657">MSKLSAEEIAQHAYKAGFRGHALSTAVAVALAESGGNAHAHNGTPPDNSYGLWQVNMLGALGPDRRHQYHLHSNNELFKPDENAKAAWDISGHGKSFQPWSTYTNGAYKSHLGAARKAAADVARHHGKAQHHKPAQHKKAEHHKKAQHHGKNGHGKGGGGFRAELEQFVSYEKKTQHIAEELISAGKKTVHRVGGIAKDSFGKVGEETGFSDALGDFSRSLENQVRATGANARTLGAAVFRARKDYAGMDQDAAATLSKQDIQGILG</sequence>
<feature type="compositionally biased region" description="Basic residues" evidence="1">
    <location>
        <begin position="128"/>
        <end position="154"/>
    </location>
</feature>
<evidence type="ECO:0000313" key="3">
    <source>
        <dbReference type="EMBL" id="GAA3533027.1"/>
    </source>
</evidence>